<dbReference type="Proteomes" id="UP000199054">
    <property type="component" value="Unassembled WGS sequence"/>
</dbReference>
<dbReference type="EMBL" id="FODE01000005">
    <property type="protein sequence ID" value="SEN35916.1"/>
    <property type="molecule type" value="Genomic_DNA"/>
</dbReference>
<name>A0A1H8FW16_9RHOB</name>
<evidence type="ECO:0000313" key="2">
    <source>
        <dbReference type="EMBL" id="SEN35916.1"/>
    </source>
</evidence>
<dbReference type="PANTHER" id="PTHR42831:SF1">
    <property type="entry name" value="FE-S PROTEIN MATURATION AUXILIARY FACTOR YITW"/>
    <property type="match status" value="1"/>
</dbReference>
<dbReference type="SUPFAM" id="SSF117916">
    <property type="entry name" value="Fe-S cluster assembly (FSCA) domain-like"/>
    <property type="match status" value="1"/>
</dbReference>
<sequence length="95" mass="10288">MPRALHDIATDALRRVIDPETGRDIIAMGMVYDVEVEGDAVLVTMTTTTRGCPLSEMLRLGAEAALTATPGIARAEVRLTWDPPWTPDRMAPPDG</sequence>
<proteinExistence type="predicted"/>
<reference evidence="2 3" key="1">
    <citation type="submission" date="2016-10" db="EMBL/GenBank/DDBJ databases">
        <authorList>
            <person name="de Groot N.N."/>
        </authorList>
    </citation>
    <scope>NUCLEOTIDE SEQUENCE [LARGE SCALE GENOMIC DNA]</scope>
    <source>
        <strain evidence="2 3">DSM 8512</strain>
    </source>
</reference>
<keyword evidence="3" id="KW-1185">Reference proteome</keyword>
<organism evidence="2 3">
    <name type="scientific">Paracoccus alcaliphilus</name>
    <dbReference type="NCBI Taxonomy" id="34002"/>
    <lineage>
        <taxon>Bacteria</taxon>
        <taxon>Pseudomonadati</taxon>
        <taxon>Pseudomonadota</taxon>
        <taxon>Alphaproteobacteria</taxon>
        <taxon>Rhodobacterales</taxon>
        <taxon>Paracoccaceae</taxon>
        <taxon>Paracoccus</taxon>
    </lineage>
</organism>
<dbReference type="InterPro" id="IPR002744">
    <property type="entry name" value="MIP18-like"/>
</dbReference>
<dbReference type="STRING" id="34002.SAMN04489859_100539"/>
<dbReference type="OrthoDB" id="9805360at2"/>
<dbReference type="AlphaFoldDB" id="A0A1H8FW16"/>
<dbReference type="RefSeq" id="WP_090610811.1">
    <property type="nucleotide sequence ID" value="NZ_CP067125.1"/>
</dbReference>
<evidence type="ECO:0000313" key="3">
    <source>
        <dbReference type="Proteomes" id="UP000199054"/>
    </source>
</evidence>
<accession>A0A1H8FW16</accession>
<dbReference type="InterPro" id="IPR052339">
    <property type="entry name" value="Fe-S_Maturation_MIP18"/>
</dbReference>
<dbReference type="Gene3D" id="3.30.300.130">
    <property type="entry name" value="Fe-S cluster assembly (FSCA)"/>
    <property type="match status" value="1"/>
</dbReference>
<protein>
    <submittedName>
        <fullName evidence="2">Metal-sulfur cluster biosynthetic enzyme</fullName>
    </submittedName>
</protein>
<feature type="domain" description="MIP18 family-like" evidence="1">
    <location>
        <begin position="11"/>
        <end position="77"/>
    </location>
</feature>
<dbReference type="InterPro" id="IPR034904">
    <property type="entry name" value="FSCA_dom_sf"/>
</dbReference>
<dbReference type="Pfam" id="PF01883">
    <property type="entry name" value="FeS_assembly_P"/>
    <property type="match status" value="1"/>
</dbReference>
<dbReference type="PANTHER" id="PTHR42831">
    <property type="entry name" value="FE-S PROTEIN MATURATION AUXILIARY FACTOR YITW"/>
    <property type="match status" value="1"/>
</dbReference>
<gene>
    <name evidence="2" type="ORF">SAMN04489859_100539</name>
</gene>
<evidence type="ECO:0000259" key="1">
    <source>
        <dbReference type="Pfam" id="PF01883"/>
    </source>
</evidence>